<dbReference type="Gene3D" id="1.25.40.320">
    <property type="entry name" value="Peptidase M1, leukotriene A4 hydrolase/aminopeptidase C-terminal domain"/>
    <property type="match status" value="1"/>
</dbReference>
<comment type="similarity">
    <text evidence="2">Belongs to the peptidase M1 family.</text>
</comment>
<evidence type="ECO:0000259" key="9">
    <source>
        <dbReference type="SMART" id="SM01263"/>
    </source>
</evidence>
<feature type="domain" description="Peptidase M1 leukotriene A4 hydrolase/aminopeptidase C-terminal" evidence="9">
    <location>
        <begin position="570"/>
        <end position="716"/>
    </location>
</feature>
<sequence length="717" mass="81467">MDTKLDPSRDDLPLMANTSHILVKHYVLDLDVDFESQIIEGTIVLFFESGKKQSGSTKEPCRSESNEACRFRMPEPCHSPVTDTRTFSSKTRSNDFTICGKGEKDTSGKDGNHDNREQASGISSSKYCCDTGNHGSEDFLLVLDCCDLSVLKVEEVDVAAVPGIEKLTRSPKLTVVSEELRNQIVCELVTLPADRWREQLDYYARCSQAPGCGELLFDTDTWSLQIRKTGAQTATDFPHAIRIRYSTKPQGRSVTWTSDQSGRPCVYTMGSPINNRALFPCQEPPVAMSTWQATVRAAASFVVLMSGENSAKPTQLREGCSSWHYYVTMPMPASTFTIAVGSWTEMKPETCSSNDLAAERSLSPSEADFRYVGICGHMEYPCRFQNPSATIQEIIPHRVFAPLCLKGACQETLLQLVPPCLSAAHRVLGTHPFSRLDILIVPGNFPSLGMARPNKEKTGHVSDSGSSVVKHGLNPEKVFMQVHYLKGYFLLRFLAQRLGDDTYFAFLRKFVHTFHGQLILSQDFLQMLLENIPEEKRLELSVENIFRDWLESSGIPQPLQRERQAGAECGLARQVSVEVEKWIRMNRRPRKRKRRETEEVFEKLLPDQLVLLLEHLLEQKTLNPRTLQSLERAYRLTQQDAEVRHRWCELIIKHKYTKAYKDVERFLQEDQAMGIYLYGELMVSEDSRQQQVARRCFELTKEQMDRSSAQVVAEMLF</sequence>
<evidence type="ECO:0000256" key="7">
    <source>
        <dbReference type="ARBA" id="ARBA00023049"/>
    </source>
</evidence>
<evidence type="ECO:0000313" key="10">
    <source>
        <dbReference type="Ensembl" id="ENSFCTP00005009139.1"/>
    </source>
</evidence>
<dbReference type="InterPro" id="IPR014782">
    <property type="entry name" value="Peptidase_M1_dom"/>
</dbReference>
<dbReference type="GeneTree" id="ENSGT00940000155211"/>
<dbReference type="Pfam" id="PF09127">
    <property type="entry name" value="Leuk-A4-hydro_C"/>
    <property type="match status" value="1"/>
</dbReference>
<dbReference type="InterPro" id="IPR038502">
    <property type="entry name" value="M1_LTA-4_hydro/amino_C_sf"/>
</dbReference>
<dbReference type="PANTHER" id="PTHR46627:SF1">
    <property type="entry name" value="AMINOPEPTIDASE O"/>
    <property type="match status" value="1"/>
</dbReference>
<evidence type="ECO:0000256" key="2">
    <source>
        <dbReference type="ARBA" id="ARBA00010136"/>
    </source>
</evidence>
<keyword evidence="4" id="KW-0479">Metal-binding</keyword>
<dbReference type="SUPFAM" id="SSF55486">
    <property type="entry name" value="Metalloproteases ('zincins'), catalytic domain"/>
    <property type="match status" value="1"/>
</dbReference>
<dbReference type="Ensembl" id="ENSFCTT00005013963.1">
    <property type="protein sequence ID" value="ENSFCTP00005009139.1"/>
    <property type="gene ID" value="ENSFCTG00005005043.1"/>
</dbReference>
<gene>
    <name evidence="10" type="primary">AOPEP</name>
</gene>
<dbReference type="InterPro" id="IPR042097">
    <property type="entry name" value="Aminopeptidase_N-like_N_sf"/>
</dbReference>
<evidence type="ECO:0000256" key="3">
    <source>
        <dbReference type="ARBA" id="ARBA00022670"/>
    </source>
</evidence>
<evidence type="ECO:0000256" key="1">
    <source>
        <dbReference type="ARBA" id="ARBA00001947"/>
    </source>
</evidence>
<dbReference type="SMART" id="SM01263">
    <property type="entry name" value="Leuk-A4-hydro_C"/>
    <property type="match status" value="1"/>
</dbReference>
<dbReference type="SUPFAM" id="SSF48371">
    <property type="entry name" value="ARM repeat"/>
    <property type="match status" value="1"/>
</dbReference>
<evidence type="ECO:0000256" key="5">
    <source>
        <dbReference type="ARBA" id="ARBA00022801"/>
    </source>
</evidence>
<keyword evidence="5" id="KW-0378">Hydrolase</keyword>
<dbReference type="InterPro" id="IPR016024">
    <property type="entry name" value="ARM-type_fold"/>
</dbReference>
<proteinExistence type="inferred from homology"/>
<dbReference type="Pfam" id="PF01433">
    <property type="entry name" value="Peptidase_M1"/>
    <property type="match status" value="1"/>
</dbReference>
<organism evidence="10 11">
    <name type="scientific">Felis catus</name>
    <name type="common">Cat</name>
    <name type="synonym">Felis silvestris catus</name>
    <dbReference type="NCBI Taxonomy" id="9685"/>
    <lineage>
        <taxon>Eukaryota</taxon>
        <taxon>Metazoa</taxon>
        <taxon>Chordata</taxon>
        <taxon>Craniata</taxon>
        <taxon>Vertebrata</taxon>
        <taxon>Euteleostomi</taxon>
        <taxon>Mammalia</taxon>
        <taxon>Eutheria</taxon>
        <taxon>Laurasiatheria</taxon>
        <taxon>Carnivora</taxon>
        <taxon>Feliformia</taxon>
        <taxon>Felidae</taxon>
        <taxon>Felinae</taxon>
        <taxon>Felis</taxon>
    </lineage>
</organism>
<dbReference type="InterPro" id="IPR015211">
    <property type="entry name" value="Peptidase_M1_C"/>
</dbReference>
<protein>
    <recommendedName>
        <fullName evidence="9">Peptidase M1 leukotriene A4 hydrolase/aminopeptidase C-terminal domain-containing protein</fullName>
    </recommendedName>
</protein>
<dbReference type="InterPro" id="IPR027268">
    <property type="entry name" value="Peptidase_M4/M1_CTD_sf"/>
</dbReference>
<dbReference type="InterPro" id="IPR033577">
    <property type="entry name" value="AOPep"/>
</dbReference>
<accession>A0ABI7WFQ9</accession>
<evidence type="ECO:0000256" key="4">
    <source>
        <dbReference type="ARBA" id="ARBA00022723"/>
    </source>
</evidence>
<comment type="cofactor">
    <cofactor evidence="1">
        <name>Zn(2+)</name>
        <dbReference type="ChEBI" id="CHEBI:29105"/>
    </cofactor>
</comment>
<dbReference type="Gene3D" id="1.10.390.10">
    <property type="entry name" value="Neutral Protease Domain 2"/>
    <property type="match status" value="1"/>
</dbReference>
<evidence type="ECO:0000256" key="6">
    <source>
        <dbReference type="ARBA" id="ARBA00022833"/>
    </source>
</evidence>
<dbReference type="SUPFAM" id="SSF63737">
    <property type="entry name" value="Leukotriene A4 hydrolase N-terminal domain"/>
    <property type="match status" value="1"/>
</dbReference>
<keyword evidence="3" id="KW-0645">Protease</keyword>
<dbReference type="Gene3D" id="2.60.40.1730">
    <property type="entry name" value="tricorn interacting facor f3 domain"/>
    <property type="match status" value="1"/>
</dbReference>
<reference evidence="10 11" key="1">
    <citation type="submission" date="2021-02" db="EMBL/GenBank/DDBJ databases">
        <title>Safari Cat Assemblies.</title>
        <authorList>
            <person name="Bredemeyer K.R."/>
            <person name="Murphy W.J."/>
        </authorList>
    </citation>
    <scope>NUCLEOTIDE SEQUENCE [LARGE SCALE GENOMIC DNA]</scope>
</reference>
<keyword evidence="6" id="KW-0862">Zinc</keyword>
<name>A0ABI7WFQ9_FELCA</name>
<keyword evidence="11" id="KW-1185">Reference proteome</keyword>
<evidence type="ECO:0000313" key="11">
    <source>
        <dbReference type="Proteomes" id="UP000823872"/>
    </source>
</evidence>
<reference evidence="10" key="2">
    <citation type="submission" date="2025-08" db="UniProtKB">
        <authorList>
            <consortium name="Ensembl"/>
        </authorList>
    </citation>
    <scope>IDENTIFICATION</scope>
    <source>
        <strain evidence="10">breed Abyssinian</strain>
    </source>
</reference>
<dbReference type="PANTHER" id="PTHR46627">
    <property type="entry name" value="AMINOPEPTIDASE O"/>
    <property type="match status" value="1"/>
</dbReference>
<evidence type="ECO:0000256" key="8">
    <source>
        <dbReference type="SAM" id="MobiDB-lite"/>
    </source>
</evidence>
<feature type="compositionally biased region" description="Basic and acidic residues" evidence="8">
    <location>
        <begin position="101"/>
        <end position="117"/>
    </location>
</feature>
<dbReference type="Proteomes" id="UP000823872">
    <property type="component" value="Chromosome D4"/>
</dbReference>
<keyword evidence="7" id="KW-0482">Metalloprotease</keyword>
<feature type="region of interest" description="Disordered" evidence="8">
    <location>
        <begin position="98"/>
        <end position="122"/>
    </location>
</feature>
<reference evidence="10" key="3">
    <citation type="submission" date="2025-09" db="UniProtKB">
        <authorList>
            <consortium name="Ensembl"/>
        </authorList>
    </citation>
    <scope>IDENTIFICATION</scope>
    <source>
        <strain evidence="10">breed Abyssinian</strain>
    </source>
</reference>